<dbReference type="Pfam" id="PF13602">
    <property type="entry name" value="ADH_zinc_N_2"/>
    <property type="match status" value="1"/>
</dbReference>
<proteinExistence type="inferred from homology"/>
<evidence type="ECO:0000313" key="7">
    <source>
        <dbReference type="Proteomes" id="UP001054945"/>
    </source>
</evidence>
<name>A0AAV4WMK6_CAEEX</name>
<evidence type="ECO:0000256" key="1">
    <source>
        <dbReference type="ARBA" id="ARBA00004173"/>
    </source>
</evidence>
<gene>
    <name evidence="6" type="primary">rtn4ip1</name>
    <name evidence="6" type="ORF">CEXT_154021</name>
</gene>
<evidence type="ECO:0000313" key="6">
    <source>
        <dbReference type="EMBL" id="GIY83756.1"/>
    </source>
</evidence>
<reference evidence="6 7" key="1">
    <citation type="submission" date="2021-06" db="EMBL/GenBank/DDBJ databases">
        <title>Caerostris extrusa draft genome.</title>
        <authorList>
            <person name="Kono N."/>
            <person name="Arakawa K."/>
        </authorList>
    </citation>
    <scope>NUCLEOTIDE SEQUENCE [LARGE SCALE GENOMIC DNA]</scope>
</reference>
<sequence>NTCNRIIRRSRNFAIQLLNSWGADVTAICASDAVEMTHNAGANTVLDYQSPEFKQDLKELNGFDVIFDNVGGEYPDLTIDLLKKWKNAKFITVVSPLLKNADDRGLVFGTMMSSIQASFDTIMSLKDGRSFRWAYFVPNGCALKSIAKLVDNNQVNPAIEKIYKFEELPEAYEKVLKGHARGKTVIDYMAVDEKPSNKNMQQSV</sequence>
<accession>A0AAV4WMK6</accession>
<organism evidence="6 7">
    <name type="scientific">Caerostris extrusa</name>
    <name type="common">Bark spider</name>
    <name type="synonym">Caerostris bankana</name>
    <dbReference type="NCBI Taxonomy" id="172846"/>
    <lineage>
        <taxon>Eukaryota</taxon>
        <taxon>Metazoa</taxon>
        <taxon>Ecdysozoa</taxon>
        <taxon>Arthropoda</taxon>
        <taxon>Chelicerata</taxon>
        <taxon>Arachnida</taxon>
        <taxon>Araneae</taxon>
        <taxon>Araneomorphae</taxon>
        <taxon>Entelegynae</taxon>
        <taxon>Araneoidea</taxon>
        <taxon>Araneidae</taxon>
        <taxon>Caerostris</taxon>
    </lineage>
</organism>
<dbReference type="EMBL" id="BPLR01016422">
    <property type="protein sequence ID" value="GIY83756.1"/>
    <property type="molecule type" value="Genomic_DNA"/>
</dbReference>
<dbReference type="PANTHER" id="PTHR11695">
    <property type="entry name" value="ALCOHOL DEHYDROGENASE RELATED"/>
    <property type="match status" value="1"/>
</dbReference>
<dbReference type="GO" id="GO:0005739">
    <property type="term" value="C:mitochondrion"/>
    <property type="evidence" value="ECO:0007669"/>
    <property type="project" value="UniProtKB-SubCell"/>
</dbReference>
<evidence type="ECO:0000256" key="5">
    <source>
        <dbReference type="ARBA" id="ARBA00023128"/>
    </source>
</evidence>
<keyword evidence="5" id="KW-0496">Mitochondrion</keyword>
<protein>
    <submittedName>
        <fullName evidence="6">Reticulon-4-interacting protein 1 homolog, mitochondrial</fullName>
    </submittedName>
</protein>
<dbReference type="PANTHER" id="PTHR11695:SF294">
    <property type="entry name" value="RETICULON-4-INTERACTING PROTEIN 1, MITOCHONDRIAL"/>
    <property type="match status" value="1"/>
</dbReference>
<dbReference type="SUPFAM" id="SSF51735">
    <property type="entry name" value="NAD(P)-binding Rossmann-fold domains"/>
    <property type="match status" value="1"/>
</dbReference>
<keyword evidence="4" id="KW-0560">Oxidoreductase</keyword>
<dbReference type="FunFam" id="3.40.50.720:FF:000147">
    <property type="entry name" value="Reticulon-4-interacting protein 1 homolog, mitochondrial"/>
    <property type="match status" value="1"/>
</dbReference>
<dbReference type="Proteomes" id="UP001054945">
    <property type="component" value="Unassembled WGS sequence"/>
</dbReference>
<feature type="non-terminal residue" evidence="6">
    <location>
        <position position="1"/>
    </location>
</feature>
<keyword evidence="3" id="KW-0809">Transit peptide</keyword>
<comment type="subcellular location">
    <subcellularLocation>
        <location evidence="1">Mitochondrion</location>
    </subcellularLocation>
</comment>
<dbReference type="Gene3D" id="3.40.50.720">
    <property type="entry name" value="NAD(P)-binding Rossmann-like Domain"/>
    <property type="match status" value="1"/>
</dbReference>
<keyword evidence="7" id="KW-1185">Reference proteome</keyword>
<comment type="similarity">
    <text evidence="2">Belongs to the zinc-containing alcohol dehydrogenase family. Quinone oxidoreductase subfamily.</text>
</comment>
<evidence type="ECO:0000256" key="3">
    <source>
        <dbReference type="ARBA" id="ARBA00022946"/>
    </source>
</evidence>
<dbReference type="InterPro" id="IPR050700">
    <property type="entry name" value="YIM1/Zinc_Alcohol_DH_Fams"/>
</dbReference>
<evidence type="ECO:0000256" key="2">
    <source>
        <dbReference type="ARBA" id="ARBA00010371"/>
    </source>
</evidence>
<dbReference type="AlphaFoldDB" id="A0AAV4WMK6"/>
<dbReference type="GO" id="GO:0016491">
    <property type="term" value="F:oxidoreductase activity"/>
    <property type="evidence" value="ECO:0007669"/>
    <property type="project" value="UniProtKB-KW"/>
</dbReference>
<comment type="caution">
    <text evidence="6">The sequence shown here is derived from an EMBL/GenBank/DDBJ whole genome shotgun (WGS) entry which is preliminary data.</text>
</comment>
<dbReference type="InterPro" id="IPR036291">
    <property type="entry name" value="NAD(P)-bd_dom_sf"/>
</dbReference>
<evidence type="ECO:0000256" key="4">
    <source>
        <dbReference type="ARBA" id="ARBA00023002"/>
    </source>
</evidence>